<dbReference type="GO" id="GO:0140359">
    <property type="term" value="F:ABC-type transporter activity"/>
    <property type="evidence" value="ECO:0007669"/>
    <property type="project" value="UniProtKB-ARBA"/>
</dbReference>
<proteinExistence type="inferred from homology"/>
<accession>A0A1X7BYF5</accession>
<evidence type="ECO:0000313" key="7">
    <source>
        <dbReference type="Proteomes" id="UP000193224"/>
    </source>
</evidence>
<dbReference type="Proteomes" id="UP000193224">
    <property type="component" value="Unassembled WGS sequence"/>
</dbReference>
<dbReference type="InterPro" id="IPR050093">
    <property type="entry name" value="ABC_SmlMolc_Importer"/>
</dbReference>
<dbReference type="OrthoDB" id="9802264at2"/>
<dbReference type="InterPro" id="IPR008995">
    <property type="entry name" value="Mo/tungstate-bd_C_term_dom"/>
</dbReference>
<keyword evidence="7" id="KW-1185">Reference proteome</keyword>
<reference evidence="6 7" key="1">
    <citation type="submission" date="2017-03" db="EMBL/GenBank/DDBJ databases">
        <authorList>
            <person name="Afonso C.L."/>
            <person name="Miller P.J."/>
            <person name="Scott M.A."/>
            <person name="Spackman E."/>
            <person name="Goraichik I."/>
            <person name="Dimitrov K.M."/>
            <person name="Suarez D.L."/>
            <person name="Swayne D.E."/>
        </authorList>
    </citation>
    <scope>NUCLEOTIDE SEQUENCE [LARGE SCALE GENOMIC DNA]</scope>
    <source>
        <strain evidence="6 7">CECT 7745</strain>
    </source>
</reference>
<feature type="domain" description="ABC transporter" evidence="5">
    <location>
        <begin position="4"/>
        <end position="234"/>
    </location>
</feature>
<dbReference type="SUPFAM" id="SSF52540">
    <property type="entry name" value="P-loop containing nucleoside triphosphate hydrolases"/>
    <property type="match status" value="1"/>
</dbReference>
<dbReference type="SUPFAM" id="SSF50331">
    <property type="entry name" value="MOP-like"/>
    <property type="match status" value="1"/>
</dbReference>
<dbReference type="Pfam" id="PF08402">
    <property type="entry name" value="TOBE_2"/>
    <property type="match status" value="1"/>
</dbReference>
<comment type="similarity">
    <text evidence="1">Belongs to the ABC transporter superfamily.</text>
</comment>
<dbReference type="PANTHER" id="PTHR42781:SF4">
    <property type="entry name" value="SPERMIDINE_PUTRESCINE IMPORT ATP-BINDING PROTEIN POTA"/>
    <property type="match status" value="1"/>
</dbReference>
<keyword evidence="6" id="KW-0378">Hydrolase</keyword>
<dbReference type="Pfam" id="PF00005">
    <property type="entry name" value="ABC_tran"/>
    <property type="match status" value="1"/>
</dbReference>
<gene>
    <name evidence="6" type="primary">malK_2</name>
    <name evidence="6" type="ORF">ROA7745_04523</name>
</gene>
<dbReference type="InterPro" id="IPR003593">
    <property type="entry name" value="AAA+_ATPase"/>
</dbReference>
<keyword evidence="2" id="KW-0813">Transport</keyword>
<dbReference type="AlphaFoldDB" id="A0A1X7BYF5"/>
<dbReference type="EMBL" id="FWXB01000034">
    <property type="protein sequence ID" value="SMC14654.1"/>
    <property type="molecule type" value="Genomic_DNA"/>
</dbReference>
<dbReference type="InterPro" id="IPR012340">
    <property type="entry name" value="NA-bd_OB-fold"/>
</dbReference>
<dbReference type="GO" id="GO:0016887">
    <property type="term" value="F:ATP hydrolysis activity"/>
    <property type="evidence" value="ECO:0007669"/>
    <property type="project" value="InterPro"/>
</dbReference>
<dbReference type="InterPro" id="IPR013611">
    <property type="entry name" value="Transp-assoc_OB_typ2"/>
</dbReference>
<dbReference type="GO" id="GO:0005524">
    <property type="term" value="F:ATP binding"/>
    <property type="evidence" value="ECO:0007669"/>
    <property type="project" value="UniProtKB-KW"/>
</dbReference>
<dbReference type="InterPro" id="IPR027417">
    <property type="entry name" value="P-loop_NTPase"/>
</dbReference>
<dbReference type="RefSeq" id="WP_085802544.1">
    <property type="nucleotide sequence ID" value="NZ_FWXB01000034.1"/>
</dbReference>
<protein>
    <submittedName>
        <fullName evidence="6">Maltose/maltodextrin import ATP-binding protein MalK</fullName>
        <ecNumber evidence="6">3.6.3.19</ecNumber>
    </submittedName>
</protein>
<dbReference type="Gene3D" id="3.40.50.300">
    <property type="entry name" value="P-loop containing nucleotide triphosphate hydrolases"/>
    <property type="match status" value="1"/>
</dbReference>
<sequence length="351" mass="38441">MSGLNIQNVTKKYGEVTAVQDVNLHFNKGEMICFLGPSGCGKTTLLRMIAGLEEATNGSISFDGKDLTHVPVHKRNIGMVFQSFALFPHLSVGENISYSMKIRGHSRSECEDRVKELLDMIHLPGIEDRRITQMSGGQRQRVAIARALALNPEIFLLDEPMSALDANLRESMQIELRRLQQNLGITTVVVTHDQTEAMTMADDIVVMGRARVHQTGSPMDIYKTPKNKFVADFIGTSNLLPANLSADGAVAVNGVAMKFENKSDDAQAGDVVLMTRPEEVFVHKEGNKPAGNALEGIVNFIRDIGMTIEILVDCDGQEVVSVMTPKDFPEVELGEKVYVEMPPSACNILAA</sequence>
<evidence type="ECO:0000256" key="2">
    <source>
        <dbReference type="ARBA" id="ARBA00022448"/>
    </source>
</evidence>
<keyword evidence="3" id="KW-0547">Nucleotide-binding</keyword>
<dbReference type="GO" id="GO:0043190">
    <property type="term" value="C:ATP-binding cassette (ABC) transporter complex"/>
    <property type="evidence" value="ECO:0007669"/>
    <property type="project" value="InterPro"/>
</dbReference>
<keyword evidence="4 6" id="KW-0067">ATP-binding</keyword>
<evidence type="ECO:0000256" key="3">
    <source>
        <dbReference type="ARBA" id="ARBA00022741"/>
    </source>
</evidence>
<organism evidence="6 7">
    <name type="scientific">Roseovarius aestuarii</name>
    <dbReference type="NCBI Taxonomy" id="475083"/>
    <lineage>
        <taxon>Bacteria</taxon>
        <taxon>Pseudomonadati</taxon>
        <taxon>Pseudomonadota</taxon>
        <taxon>Alphaproteobacteria</taxon>
        <taxon>Rhodobacterales</taxon>
        <taxon>Roseobacteraceae</taxon>
        <taxon>Roseovarius</taxon>
    </lineage>
</organism>
<dbReference type="PROSITE" id="PS50893">
    <property type="entry name" value="ABC_TRANSPORTER_2"/>
    <property type="match status" value="1"/>
</dbReference>
<dbReference type="PROSITE" id="PS00211">
    <property type="entry name" value="ABC_TRANSPORTER_1"/>
    <property type="match status" value="1"/>
</dbReference>
<dbReference type="SMART" id="SM00382">
    <property type="entry name" value="AAA"/>
    <property type="match status" value="1"/>
</dbReference>
<dbReference type="PANTHER" id="PTHR42781">
    <property type="entry name" value="SPERMIDINE/PUTRESCINE IMPORT ATP-BINDING PROTEIN POTA"/>
    <property type="match status" value="1"/>
</dbReference>
<name>A0A1X7BYF5_9RHOB</name>
<dbReference type="Gene3D" id="2.40.50.140">
    <property type="entry name" value="Nucleic acid-binding proteins"/>
    <property type="match status" value="1"/>
</dbReference>
<evidence type="ECO:0000256" key="1">
    <source>
        <dbReference type="ARBA" id="ARBA00005417"/>
    </source>
</evidence>
<dbReference type="EC" id="3.6.3.19" evidence="6"/>
<evidence type="ECO:0000259" key="5">
    <source>
        <dbReference type="PROSITE" id="PS50893"/>
    </source>
</evidence>
<evidence type="ECO:0000256" key="4">
    <source>
        <dbReference type="ARBA" id="ARBA00022840"/>
    </source>
</evidence>
<evidence type="ECO:0000313" key="6">
    <source>
        <dbReference type="EMBL" id="SMC14654.1"/>
    </source>
</evidence>
<dbReference type="FunFam" id="3.40.50.300:FF:000042">
    <property type="entry name" value="Maltose/maltodextrin ABC transporter, ATP-binding protein"/>
    <property type="match status" value="1"/>
</dbReference>
<dbReference type="InterPro" id="IPR017871">
    <property type="entry name" value="ABC_transporter-like_CS"/>
</dbReference>
<dbReference type="InterPro" id="IPR003439">
    <property type="entry name" value="ABC_transporter-like_ATP-bd"/>
</dbReference>
<dbReference type="Gene3D" id="2.40.50.100">
    <property type="match status" value="1"/>
</dbReference>